<dbReference type="Gene3D" id="3.40.50.150">
    <property type="entry name" value="Vaccinia Virus protein VP39"/>
    <property type="match status" value="1"/>
</dbReference>
<dbReference type="AlphaFoldDB" id="T1D431"/>
<dbReference type="InterPro" id="IPR029063">
    <property type="entry name" value="SAM-dependent_MTases_sf"/>
</dbReference>
<organism evidence="1">
    <name type="scientific">mine drainage metagenome</name>
    <dbReference type="NCBI Taxonomy" id="410659"/>
    <lineage>
        <taxon>unclassified sequences</taxon>
        <taxon>metagenomes</taxon>
        <taxon>ecological metagenomes</taxon>
    </lineage>
</organism>
<proteinExistence type="predicted"/>
<evidence type="ECO:0000313" key="1">
    <source>
        <dbReference type="EMBL" id="EQD76279.1"/>
    </source>
</evidence>
<comment type="caution">
    <text evidence="1">The sequence shown here is derived from an EMBL/GenBank/DDBJ whole genome shotgun (WGS) entry which is preliminary data.</text>
</comment>
<dbReference type="InterPro" id="IPR008884">
    <property type="entry name" value="TylF_MeTrfase"/>
</dbReference>
<dbReference type="PANTHER" id="PTHR40036">
    <property type="entry name" value="MACROCIN O-METHYLTRANSFERASE"/>
    <property type="match status" value="1"/>
</dbReference>
<dbReference type="SUPFAM" id="SSF53335">
    <property type="entry name" value="S-adenosyl-L-methionine-dependent methyltransferases"/>
    <property type="match status" value="1"/>
</dbReference>
<name>T1D431_9ZZZZ</name>
<accession>T1D431</accession>
<gene>
    <name evidence="1" type="ORF">B1B_01795</name>
</gene>
<reference evidence="1" key="1">
    <citation type="submission" date="2013-08" db="EMBL/GenBank/DDBJ databases">
        <authorList>
            <person name="Mendez C."/>
            <person name="Richter M."/>
            <person name="Ferrer M."/>
            <person name="Sanchez J."/>
        </authorList>
    </citation>
    <scope>NUCLEOTIDE SEQUENCE</scope>
</reference>
<dbReference type="Pfam" id="PF05711">
    <property type="entry name" value="TylF"/>
    <property type="match status" value="1"/>
</dbReference>
<protein>
    <recommendedName>
        <fullName evidence="2">Methyltransferase</fullName>
    </recommendedName>
</protein>
<dbReference type="EMBL" id="AUZY01001093">
    <property type="protein sequence ID" value="EQD76279.1"/>
    <property type="molecule type" value="Genomic_DNA"/>
</dbReference>
<evidence type="ECO:0008006" key="2">
    <source>
        <dbReference type="Google" id="ProtNLM"/>
    </source>
</evidence>
<dbReference type="PANTHER" id="PTHR40036:SF1">
    <property type="entry name" value="MACROCIN O-METHYLTRANSFERASE"/>
    <property type="match status" value="1"/>
</dbReference>
<sequence>MQDIGEEDMFRKIRKFMQAPGLYTRRVGKLGLKQTSVMLGDRSFFLESQMDIHPKSLWHEPSFTAQFGGFGMPGEAVHRPIENLEPWDAVRRDMLVLLLRSVIVRGVSGAMAEFGVYQGATARLIHHYEPNRRLYLLDTFSGFGERSVVEEKAHTGHPVPAQMFADTSLAQVRETVAAVNGNVTYIPGFFPDSVTDSFAAQSFSFVHVDVDLYASIRAGLEFFYPRLRPGGILVVHDYNAWVGARTAVDAFMADKSEVPIPMPDKNGSVVIVKQ</sequence>
<reference evidence="1" key="2">
    <citation type="journal article" date="2014" name="ISME J.">
        <title>Microbial stratification in low pH oxic and suboxic macroscopic growths along an acid mine drainage.</title>
        <authorList>
            <person name="Mendez-Garcia C."/>
            <person name="Mesa V."/>
            <person name="Sprenger R.R."/>
            <person name="Richter M."/>
            <person name="Diez M.S."/>
            <person name="Solano J."/>
            <person name="Bargiela R."/>
            <person name="Golyshina O.V."/>
            <person name="Manteca A."/>
            <person name="Ramos J.L."/>
            <person name="Gallego J.R."/>
            <person name="Llorente I."/>
            <person name="Martins Dos Santos V.A."/>
            <person name="Jensen O.N."/>
            <person name="Pelaez A.I."/>
            <person name="Sanchez J."/>
            <person name="Ferrer M."/>
        </authorList>
    </citation>
    <scope>NUCLEOTIDE SEQUENCE</scope>
</reference>